<evidence type="ECO:0000313" key="3">
    <source>
        <dbReference type="Proteomes" id="UP000548476"/>
    </source>
</evidence>
<dbReference type="Gene3D" id="1.10.10.10">
    <property type="entry name" value="Winged helix-like DNA-binding domain superfamily/Winged helix DNA-binding domain"/>
    <property type="match status" value="1"/>
</dbReference>
<dbReference type="SUPFAM" id="SSF46785">
    <property type="entry name" value="Winged helix' DNA-binding domain"/>
    <property type="match status" value="1"/>
</dbReference>
<dbReference type="Pfam" id="PF12840">
    <property type="entry name" value="HTH_20"/>
    <property type="match status" value="1"/>
</dbReference>
<proteinExistence type="predicted"/>
<dbReference type="GO" id="GO:0003700">
    <property type="term" value="F:DNA-binding transcription factor activity"/>
    <property type="evidence" value="ECO:0007669"/>
    <property type="project" value="InterPro"/>
</dbReference>
<gene>
    <name evidence="2" type="ORF">HNR73_002099</name>
</gene>
<name>A0A841FNT4_9ACTN</name>
<evidence type="ECO:0000313" key="2">
    <source>
        <dbReference type="EMBL" id="MBB6034249.1"/>
    </source>
</evidence>
<protein>
    <submittedName>
        <fullName evidence="2">DNA-binding transcriptional ArsR family regulator</fullName>
    </submittedName>
</protein>
<dbReference type="InterPro" id="IPR036388">
    <property type="entry name" value="WH-like_DNA-bd_sf"/>
</dbReference>
<evidence type="ECO:0000259" key="1">
    <source>
        <dbReference type="SMART" id="SM00418"/>
    </source>
</evidence>
<keyword evidence="3" id="KW-1185">Reference proteome</keyword>
<sequence>MEKPTTVRVGDAAALRAVTHPLRARMLGSLRVDGPATASELGRRFGESSGTTSYHLRLLEKFGFIELDPEQPNARDKRWRALHMYTGWSNVEAAKNPALGEAVREMNRRQLNNVVEATAVYEGEKARWGDEWAEVSGHGDHAVRLTPDEAQELRDRITALVHEYHDRRPEPAGTEMVRLFVALFPVDDDMN</sequence>
<dbReference type="InterPro" id="IPR036390">
    <property type="entry name" value="WH_DNA-bd_sf"/>
</dbReference>
<accession>A0A841FNT4</accession>
<dbReference type="RefSeq" id="WP_184787126.1">
    <property type="nucleotide sequence ID" value="NZ_BONT01000045.1"/>
</dbReference>
<dbReference type="GO" id="GO:0003677">
    <property type="term" value="F:DNA binding"/>
    <property type="evidence" value="ECO:0007669"/>
    <property type="project" value="UniProtKB-KW"/>
</dbReference>
<keyword evidence="2" id="KW-0238">DNA-binding</keyword>
<dbReference type="InterPro" id="IPR001845">
    <property type="entry name" value="HTH_ArsR_DNA-bd_dom"/>
</dbReference>
<feature type="domain" description="HTH arsR-type" evidence="1">
    <location>
        <begin position="13"/>
        <end position="108"/>
    </location>
</feature>
<reference evidence="2 3" key="1">
    <citation type="submission" date="2020-08" db="EMBL/GenBank/DDBJ databases">
        <title>Genomic Encyclopedia of Type Strains, Phase IV (KMG-IV): sequencing the most valuable type-strain genomes for metagenomic binning, comparative biology and taxonomic classification.</title>
        <authorList>
            <person name="Goeker M."/>
        </authorList>
    </citation>
    <scope>NUCLEOTIDE SEQUENCE [LARGE SCALE GENOMIC DNA]</scope>
    <source>
        <strain evidence="2 3">YIM 65646</strain>
    </source>
</reference>
<comment type="caution">
    <text evidence="2">The sequence shown here is derived from an EMBL/GenBank/DDBJ whole genome shotgun (WGS) entry which is preliminary data.</text>
</comment>
<dbReference type="SMART" id="SM00418">
    <property type="entry name" value="HTH_ARSR"/>
    <property type="match status" value="1"/>
</dbReference>
<dbReference type="CDD" id="cd00090">
    <property type="entry name" value="HTH_ARSR"/>
    <property type="match status" value="1"/>
</dbReference>
<dbReference type="AlphaFoldDB" id="A0A841FNT4"/>
<organism evidence="2 3">
    <name type="scientific">Phytomonospora endophytica</name>
    <dbReference type="NCBI Taxonomy" id="714109"/>
    <lineage>
        <taxon>Bacteria</taxon>
        <taxon>Bacillati</taxon>
        <taxon>Actinomycetota</taxon>
        <taxon>Actinomycetes</taxon>
        <taxon>Micromonosporales</taxon>
        <taxon>Micromonosporaceae</taxon>
        <taxon>Phytomonospora</taxon>
    </lineage>
</organism>
<dbReference type="InterPro" id="IPR011991">
    <property type="entry name" value="ArsR-like_HTH"/>
</dbReference>
<dbReference type="Proteomes" id="UP000548476">
    <property type="component" value="Unassembled WGS sequence"/>
</dbReference>
<dbReference type="EMBL" id="JACHGT010000004">
    <property type="protein sequence ID" value="MBB6034249.1"/>
    <property type="molecule type" value="Genomic_DNA"/>
</dbReference>